<reference evidence="3" key="1">
    <citation type="journal article" date="2014" name="Int. J. Syst. Evol. Microbiol.">
        <title>Complete genome sequence of Corynebacterium casei LMG S-19264T (=DSM 44701T), isolated from a smear-ripened cheese.</title>
        <authorList>
            <consortium name="US DOE Joint Genome Institute (JGI-PGF)"/>
            <person name="Walter F."/>
            <person name="Albersmeier A."/>
            <person name="Kalinowski J."/>
            <person name="Ruckert C."/>
        </authorList>
    </citation>
    <scope>NUCLEOTIDE SEQUENCE</scope>
    <source>
        <strain evidence="3">CGMCC 1.12751</strain>
    </source>
</reference>
<proteinExistence type="predicted"/>
<feature type="domain" description="Glycosyl transferase family 1" evidence="1">
    <location>
        <begin position="184"/>
        <end position="334"/>
    </location>
</feature>
<evidence type="ECO:0000313" key="4">
    <source>
        <dbReference type="Proteomes" id="UP000625976"/>
    </source>
</evidence>
<dbReference type="PANTHER" id="PTHR12526">
    <property type="entry name" value="GLYCOSYLTRANSFERASE"/>
    <property type="match status" value="1"/>
</dbReference>
<comment type="caution">
    <text evidence="3">The sequence shown here is derived from an EMBL/GenBank/DDBJ whole genome shotgun (WGS) entry which is preliminary data.</text>
</comment>
<evidence type="ECO:0000259" key="2">
    <source>
        <dbReference type="Pfam" id="PF13439"/>
    </source>
</evidence>
<dbReference type="PANTHER" id="PTHR12526:SF627">
    <property type="entry name" value="D-RHAMNOSYLTRANSFERASE WBPZ"/>
    <property type="match status" value="1"/>
</dbReference>
<evidence type="ECO:0000313" key="3">
    <source>
        <dbReference type="EMBL" id="GGG60140.1"/>
    </source>
</evidence>
<dbReference type="InterPro" id="IPR028098">
    <property type="entry name" value="Glyco_trans_4-like_N"/>
</dbReference>
<protein>
    <submittedName>
        <fullName evidence="3">Glycosyltransferase family 1 (GT1)</fullName>
    </submittedName>
</protein>
<dbReference type="SUPFAM" id="SSF53756">
    <property type="entry name" value="UDP-Glycosyltransferase/glycogen phosphorylase"/>
    <property type="match status" value="1"/>
</dbReference>
<evidence type="ECO:0000259" key="1">
    <source>
        <dbReference type="Pfam" id="PF00534"/>
    </source>
</evidence>
<sequence>MKILHCINSPHIGGIERLVIELAIEQKKQGIDVSVMLDSLEGQYYEYLLSQNIPILESEVKGGFDMSLRTYKNLKTAFKVFQIIHLHNFSPIRSMAAKASKVKIVYTIHGLSKGIRNESKIKTVIREAIKTYYLNRVDILVANSEYTLGLAIAGYGLKHINKLVVLNGIKLPKDTLTGNNSSQDFNIGLVSRFTPRKRIDRLIEAFKLFLDKGGKGRLILVGDGSTFQVINELITKLEIGDFIDVLGYQSKVEDYYKTFNVCVFPSEHEPFGLVAVEAYLHGKPVLAFNDSGGLKEVVAPLEPENIVDTENELAERLIWCLQNKDKIQQNSEKRIQYAQNNFSIERMERDYYNVYKNIL</sequence>
<dbReference type="InterPro" id="IPR001296">
    <property type="entry name" value="Glyco_trans_1"/>
</dbReference>
<dbReference type="Gene3D" id="3.40.50.2000">
    <property type="entry name" value="Glycogen Phosphorylase B"/>
    <property type="match status" value="2"/>
</dbReference>
<accession>A0A917GY59</accession>
<name>A0A917GY59_9FLAO</name>
<organism evidence="3 4">
    <name type="scientific">Bizionia arctica</name>
    <dbReference type="NCBI Taxonomy" id="1495645"/>
    <lineage>
        <taxon>Bacteria</taxon>
        <taxon>Pseudomonadati</taxon>
        <taxon>Bacteroidota</taxon>
        <taxon>Flavobacteriia</taxon>
        <taxon>Flavobacteriales</taxon>
        <taxon>Flavobacteriaceae</taxon>
        <taxon>Bizionia</taxon>
    </lineage>
</organism>
<dbReference type="RefSeq" id="WP_188466995.1">
    <property type="nucleotide sequence ID" value="NZ_BMFQ01000004.1"/>
</dbReference>
<dbReference type="GO" id="GO:0016757">
    <property type="term" value="F:glycosyltransferase activity"/>
    <property type="evidence" value="ECO:0007669"/>
    <property type="project" value="InterPro"/>
</dbReference>
<dbReference type="Pfam" id="PF13439">
    <property type="entry name" value="Glyco_transf_4"/>
    <property type="match status" value="1"/>
</dbReference>
<dbReference type="Pfam" id="PF00534">
    <property type="entry name" value="Glycos_transf_1"/>
    <property type="match status" value="1"/>
</dbReference>
<feature type="domain" description="Glycosyltransferase subfamily 4-like N-terminal" evidence="2">
    <location>
        <begin position="12"/>
        <end position="169"/>
    </location>
</feature>
<dbReference type="EMBL" id="BMFQ01000004">
    <property type="protein sequence ID" value="GGG60140.1"/>
    <property type="molecule type" value="Genomic_DNA"/>
</dbReference>
<keyword evidence="4" id="KW-1185">Reference proteome</keyword>
<dbReference type="AlphaFoldDB" id="A0A917GY59"/>
<gene>
    <name evidence="3" type="primary">cps2F</name>
    <name evidence="3" type="ORF">GCM10010976_33630</name>
</gene>
<reference evidence="3" key="2">
    <citation type="submission" date="2020-09" db="EMBL/GenBank/DDBJ databases">
        <authorList>
            <person name="Sun Q."/>
            <person name="Zhou Y."/>
        </authorList>
    </citation>
    <scope>NUCLEOTIDE SEQUENCE</scope>
    <source>
        <strain evidence="3">CGMCC 1.12751</strain>
    </source>
</reference>
<dbReference type="CDD" id="cd03801">
    <property type="entry name" value="GT4_PimA-like"/>
    <property type="match status" value="1"/>
</dbReference>
<dbReference type="Proteomes" id="UP000625976">
    <property type="component" value="Unassembled WGS sequence"/>
</dbReference>